<evidence type="ECO:0000256" key="4">
    <source>
        <dbReference type="ARBA" id="ARBA00022827"/>
    </source>
</evidence>
<dbReference type="AlphaFoldDB" id="A0AAN7Y4Z9"/>
<dbReference type="InterPro" id="IPR012951">
    <property type="entry name" value="BBE"/>
</dbReference>
<dbReference type="PROSITE" id="PS00862">
    <property type="entry name" value="OX2_COVAL_FAD"/>
    <property type="match status" value="1"/>
</dbReference>
<gene>
    <name evidence="7" type="ORF">LTR05_006008</name>
</gene>
<evidence type="ECO:0000313" key="7">
    <source>
        <dbReference type="EMBL" id="KAK5083506.1"/>
    </source>
</evidence>
<comment type="similarity">
    <text evidence="2">Belongs to the oxygen-dependent FAD-linked oxidoreductase family.</text>
</comment>
<name>A0AAN7Y4Z9_9EURO</name>
<keyword evidence="4" id="KW-0274">FAD</keyword>
<reference evidence="7 8" key="1">
    <citation type="submission" date="2023-08" db="EMBL/GenBank/DDBJ databases">
        <title>Black Yeasts Isolated from many extreme environments.</title>
        <authorList>
            <person name="Coleine C."/>
            <person name="Stajich J.E."/>
            <person name="Selbmann L."/>
        </authorList>
    </citation>
    <scope>NUCLEOTIDE SEQUENCE [LARGE SCALE GENOMIC DNA]</scope>
    <source>
        <strain evidence="7 8">CCFEE 5910</strain>
    </source>
</reference>
<organism evidence="7 8">
    <name type="scientific">Lithohypha guttulata</name>
    <dbReference type="NCBI Taxonomy" id="1690604"/>
    <lineage>
        <taxon>Eukaryota</taxon>
        <taxon>Fungi</taxon>
        <taxon>Dikarya</taxon>
        <taxon>Ascomycota</taxon>
        <taxon>Pezizomycotina</taxon>
        <taxon>Eurotiomycetes</taxon>
        <taxon>Chaetothyriomycetidae</taxon>
        <taxon>Chaetothyriales</taxon>
        <taxon>Trichomeriaceae</taxon>
        <taxon>Lithohypha</taxon>
    </lineage>
</organism>
<sequence>MDSFNNDSCNTLSTQWSNTSFVASNPWLADYNDESCSPASPDSPCTTAGYPAYIITAAEVADVQAGLDFARTHNIRLVVKGTGHDFPGRSSGAGSLSIYTHNLRGMEVNMSDQTAMRYGGIAAVKIAAGMRFREIYTEAAKHNITVVGGADPGVGIGGWILNGGHSPISSLYGLGADQILSLEVVTSDGQHRIVNETSFPDLFWALRGGRGSTFAVMLSVTVKAYPQLRGAINSYSFATTADSETFWSMLTYFHSEIPRISEAGGMGYHYLVRGVTIGIPEVDMLTGGWFFPQKTVEQMNVVLNPILATINASSLGPDTIHVSSNDSVFEAAMYLLARSSGETAGISGRLGSWLLTGPALTNNFEELKKGLRTATPQPWNLISHVVGGPGVRNAVAHLPGGSNAVLPAWRIAYTHVVLPRAWPTDPSNTTLKQSVTSALRDVTVPALKSLAPVSGAFINEADPTNPDWKHDYFGSNYERLLKIKHTYDPRDVFWCKPCVGWDEWEIVDGPDNLPMAEWGVGQSSGRLCRKV</sequence>
<dbReference type="InterPro" id="IPR016166">
    <property type="entry name" value="FAD-bd_PCMH"/>
</dbReference>
<keyword evidence="5" id="KW-0560">Oxidoreductase</keyword>
<dbReference type="InterPro" id="IPR006093">
    <property type="entry name" value="Oxy_OxRdtase_FAD_BS"/>
</dbReference>
<protein>
    <recommendedName>
        <fullName evidence="6">FAD-binding PCMH-type domain-containing protein</fullName>
    </recommendedName>
</protein>
<dbReference type="Pfam" id="PF01565">
    <property type="entry name" value="FAD_binding_4"/>
    <property type="match status" value="1"/>
</dbReference>
<evidence type="ECO:0000259" key="6">
    <source>
        <dbReference type="PROSITE" id="PS51387"/>
    </source>
</evidence>
<dbReference type="InterPro" id="IPR006094">
    <property type="entry name" value="Oxid_FAD_bind_N"/>
</dbReference>
<evidence type="ECO:0000256" key="1">
    <source>
        <dbReference type="ARBA" id="ARBA00001974"/>
    </source>
</evidence>
<dbReference type="PANTHER" id="PTHR42973:SF39">
    <property type="entry name" value="FAD-BINDING PCMH-TYPE DOMAIN-CONTAINING PROTEIN"/>
    <property type="match status" value="1"/>
</dbReference>
<dbReference type="EMBL" id="JAVRRJ010000006">
    <property type="protein sequence ID" value="KAK5083506.1"/>
    <property type="molecule type" value="Genomic_DNA"/>
</dbReference>
<evidence type="ECO:0000256" key="2">
    <source>
        <dbReference type="ARBA" id="ARBA00005466"/>
    </source>
</evidence>
<feature type="domain" description="FAD-binding PCMH-type" evidence="6">
    <location>
        <begin position="47"/>
        <end position="227"/>
    </location>
</feature>
<dbReference type="Gene3D" id="3.30.465.10">
    <property type="match status" value="2"/>
</dbReference>
<dbReference type="PROSITE" id="PS51387">
    <property type="entry name" value="FAD_PCMH"/>
    <property type="match status" value="1"/>
</dbReference>
<keyword evidence="3" id="KW-0285">Flavoprotein</keyword>
<dbReference type="InterPro" id="IPR036318">
    <property type="entry name" value="FAD-bd_PCMH-like_sf"/>
</dbReference>
<dbReference type="Proteomes" id="UP001309876">
    <property type="component" value="Unassembled WGS sequence"/>
</dbReference>
<dbReference type="Pfam" id="PF08031">
    <property type="entry name" value="BBE"/>
    <property type="match status" value="1"/>
</dbReference>
<dbReference type="PANTHER" id="PTHR42973">
    <property type="entry name" value="BINDING OXIDOREDUCTASE, PUTATIVE (AFU_ORTHOLOGUE AFUA_1G17690)-RELATED"/>
    <property type="match status" value="1"/>
</dbReference>
<dbReference type="SUPFAM" id="SSF56176">
    <property type="entry name" value="FAD-binding/transporter-associated domain-like"/>
    <property type="match status" value="1"/>
</dbReference>
<comment type="cofactor">
    <cofactor evidence="1">
        <name>FAD</name>
        <dbReference type="ChEBI" id="CHEBI:57692"/>
    </cofactor>
</comment>
<dbReference type="InterPro" id="IPR016169">
    <property type="entry name" value="FAD-bd_PCMH_sub2"/>
</dbReference>
<keyword evidence="8" id="KW-1185">Reference proteome</keyword>
<proteinExistence type="inferred from homology"/>
<evidence type="ECO:0000256" key="3">
    <source>
        <dbReference type="ARBA" id="ARBA00022630"/>
    </source>
</evidence>
<dbReference type="GO" id="GO:0016491">
    <property type="term" value="F:oxidoreductase activity"/>
    <property type="evidence" value="ECO:0007669"/>
    <property type="project" value="UniProtKB-KW"/>
</dbReference>
<evidence type="ECO:0000313" key="8">
    <source>
        <dbReference type="Proteomes" id="UP001309876"/>
    </source>
</evidence>
<comment type="caution">
    <text evidence="7">The sequence shown here is derived from an EMBL/GenBank/DDBJ whole genome shotgun (WGS) entry which is preliminary data.</text>
</comment>
<dbReference type="InterPro" id="IPR050416">
    <property type="entry name" value="FAD-linked_Oxidoreductase"/>
</dbReference>
<evidence type="ECO:0000256" key="5">
    <source>
        <dbReference type="ARBA" id="ARBA00023002"/>
    </source>
</evidence>
<dbReference type="GO" id="GO:0071949">
    <property type="term" value="F:FAD binding"/>
    <property type="evidence" value="ECO:0007669"/>
    <property type="project" value="InterPro"/>
</dbReference>
<accession>A0AAN7Y4Z9</accession>